<feature type="repeat" description="ANK" evidence="3">
    <location>
        <begin position="366"/>
        <end position="398"/>
    </location>
</feature>
<evidence type="ECO:0000256" key="1">
    <source>
        <dbReference type="ARBA" id="ARBA00022737"/>
    </source>
</evidence>
<proteinExistence type="predicted"/>
<dbReference type="SUPFAM" id="SSF48403">
    <property type="entry name" value="Ankyrin repeat"/>
    <property type="match status" value="1"/>
</dbReference>
<dbReference type="InterPro" id="IPR036770">
    <property type="entry name" value="Ankyrin_rpt-contain_sf"/>
</dbReference>
<dbReference type="PANTHER" id="PTHR24198:SF165">
    <property type="entry name" value="ANKYRIN REPEAT-CONTAINING PROTEIN-RELATED"/>
    <property type="match status" value="1"/>
</dbReference>
<dbReference type="VEuPathDB" id="CryptoDB:Cvel_23896"/>
<dbReference type="InterPro" id="IPR002110">
    <property type="entry name" value="Ankyrin_rpt"/>
</dbReference>
<dbReference type="EMBL" id="CDMZ01001678">
    <property type="protein sequence ID" value="CEM36096.1"/>
    <property type="molecule type" value="Genomic_DNA"/>
</dbReference>
<keyword evidence="2 3" id="KW-0040">ANK repeat</keyword>
<feature type="repeat" description="ANK" evidence="3">
    <location>
        <begin position="297"/>
        <end position="330"/>
    </location>
</feature>
<dbReference type="PhylomeDB" id="A0A0G4GY99"/>
<keyword evidence="1" id="KW-0677">Repeat</keyword>
<accession>A0A0G4GY99</accession>
<dbReference type="PROSITE" id="PS50297">
    <property type="entry name" value="ANK_REP_REGION"/>
    <property type="match status" value="5"/>
</dbReference>
<dbReference type="PROSITE" id="PS50088">
    <property type="entry name" value="ANK_REPEAT"/>
    <property type="match status" value="7"/>
</dbReference>
<dbReference type="Pfam" id="PF12796">
    <property type="entry name" value="Ank_2"/>
    <property type="match status" value="2"/>
</dbReference>
<reference evidence="4" key="1">
    <citation type="submission" date="2014-11" db="EMBL/GenBank/DDBJ databases">
        <authorList>
            <person name="Otto D Thomas"/>
            <person name="Naeem Raeece"/>
        </authorList>
    </citation>
    <scope>NUCLEOTIDE SEQUENCE</scope>
</reference>
<evidence type="ECO:0000313" key="4">
    <source>
        <dbReference type="EMBL" id="CEM36096.1"/>
    </source>
</evidence>
<dbReference type="Pfam" id="PF00023">
    <property type="entry name" value="Ank"/>
    <property type="match status" value="1"/>
</dbReference>
<dbReference type="Gene3D" id="1.25.40.20">
    <property type="entry name" value="Ankyrin repeat-containing domain"/>
    <property type="match status" value="3"/>
</dbReference>
<evidence type="ECO:0000256" key="3">
    <source>
        <dbReference type="PROSITE-ProRule" id="PRU00023"/>
    </source>
</evidence>
<feature type="repeat" description="ANK" evidence="3">
    <location>
        <begin position="263"/>
        <end position="296"/>
    </location>
</feature>
<dbReference type="PRINTS" id="PR01415">
    <property type="entry name" value="ANKYRIN"/>
</dbReference>
<organism evidence="4">
    <name type="scientific">Chromera velia CCMP2878</name>
    <dbReference type="NCBI Taxonomy" id="1169474"/>
    <lineage>
        <taxon>Eukaryota</taxon>
        <taxon>Sar</taxon>
        <taxon>Alveolata</taxon>
        <taxon>Colpodellida</taxon>
        <taxon>Chromeraceae</taxon>
        <taxon>Chromera</taxon>
    </lineage>
</organism>
<feature type="repeat" description="ANK" evidence="3">
    <location>
        <begin position="331"/>
        <end position="353"/>
    </location>
</feature>
<evidence type="ECO:0000256" key="2">
    <source>
        <dbReference type="ARBA" id="ARBA00023043"/>
    </source>
</evidence>
<dbReference type="PANTHER" id="PTHR24198">
    <property type="entry name" value="ANKYRIN REPEAT AND PROTEIN KINASE DOMAIN-CONTAINING PROTEIN"/>
    <property type="match status" value="1"/>
</dbReference>
<feature type="repeat" description="ANK" evidence="3">
    <location>
        <begin position="192"/>
        <end position="226"/>
    </location>
</feature>
<name>A0A0G4GY99_9ALVE</name>
<feature type="repeat" description="ANK" evidence="3">
    <location>
        <begin position="158"/>
        <end position="191"/>
    </location>
</feature>
<gene>
    <name evidence="4" type="ORF">Cvel_23896</name>
</gene>
<feature type="repeat" description="ANK" evidence="3">
    <location>
        <begin position="129"/>
        <end position="157"/>
    </location>
</feature>
<protein>
    <submittedName>
        <fullName evidence="4">Uncharacterized protein</fullName>
    </submittedName>
</protein>
<dbReference type="SMART" id="SM00248">
    <property type="entry name" value="ANK"/>
    <property type="match status" value="9"/>
</dbReference>
<dbReference type="AlphaFoldDB" id="A0A0G4GY99"/>
<sequence length="433" mass="46259">MNLTLIMTKPSASVSSFPIMAPWKQNGETAGGMPPTSPRAFKHTAEGEAARFVPPTSPEAFTLTAMILKNLRPFKPVSPESLMAAIDSGDADELLNLLRLGADLHGLVDCWVPKSPSALGSPIFFHLGPIHLAARRGSEEAVDTLLRLGGRLEARAGNGWTPLHHAVSQIQNVHLPEKLLERGANIHAETKDGETVLVVAASSRWDNFVVVKSLLKKGASLNRGASLYPQMSALHCAAKRGHNKTLAVLADKFGEEVNATGQALKTPLHLAAENGHQGIVRWLVKEKGAAVEAQDEVGKTPLHLAAQAGHKQIVLELVREMGAQLMPRDKNGSTPLHVAAEWGRQDVVEALVKILGADIGVKALSGGGTALHSAAKWGHKDLIACLVKMGADVTVLDDDKKKSLDLWKSSLQSLRSCNKDVTALLESEDEASN</sequence>